<reference evidence="2" key="2">
    <citation type="submission" date="2020-11" db="EMBL/GenBank/DDBJ databases">
        <authorList>
            <person name="McCartney M.A."/>
            <person name="Auch B."/>
            <person name="Kono T."/>
            <person name="Mallez S."/>
            <person name="Becker A."/>
            <person name="Gohl D.M."/>
            <person name="Silverstein K.A.T."/>
            <person name="Koren S."/>
            <person name="Bechman K.B."/>
            <person name="Herman A."/>
            <person name="Abrahante J.E."/>
            <person name="Garbe J."/>
        </authorList>
    </citation>
    <scope>NUCLEOTIDE SEQUENCE</scope>
    <source>
        <strain evidence="2">Duluth1</strain>
        <tissue evidence="2">Whole animal</tissue>
    </source>
</reference>
<gene>
    <name evidence="2" type="ORF">DPMN_066075</name>
</gene>
<dbReference type="AlphaFoldDB" id="A0A9D3YUR3"/>
<organism evidence="2 3">
    <name type="scientific">Dreissena polymorpha</name>
    <name type="common">Zebra mussel</name>
    <name type="synonym">Mytilus polymorpha</name>
    <dbReference type="NCBI Taxonomy" id="45954"/>
    <lineage>
        <taxon>Eukaryota</taxon>
        <taxon>Metazoa</taxon>
        <taxon>Spiralia</taxon>
        <taxon>Lophotrochozoa</taxon>
        <taxon>Mollusca</taxon>
        <taxon>Bivalvia</taxon>
        <taxon>Autobranchia</taxon>
        <taxon>Heteroconchia</taxon>
        <taxon>Euheterodonta</taxon>
        <taxon>Imparidentia</taxon>
        <taxon>Neoheterodontei</taxon>
        <taxon>Myida</taxon>
        <taxon>Dreissenoidea</taxon>
        <taxon>Dreissenidae</taxon>
        <taxon>Dreissena</taxon>
    </lineage>
</organism>
<evidence type="ECO:0000313" key="2">
    <source>
        <dbReference type="EMBL" id="KAH3706687.1"/>
    </source>
</evidence>
<proteinExistence type="predicted"/>
<protein>
    <submittedName>
        <fullName evidence="2">Uncharacterized protein</fullName>
    </submittedName>
</protein>
<sequence length="145" mass="16770">MQVDVNQMVPVLMRYHLVGHLAECGNDFLHFFVAIAIVNKDDEDDDNNDDDDDDDDGDDDDDDDDDDDNDGDDDGDDDDDDEEEEEEEEEEEDYVMYVNTIHMVKYKQTDTVVIVPSVVKQTLLACRLREQLKPHKEIKPTAEER</sequence>
<name>A0A9D3YUR3_DREPO</name>
<evidence type="ECO:0000313" key="3">
    <source>
        <dbReference type="Proteomes" id="UP000828390"/>
    </source>
</evidence>
<reference evidence="2" key="1">
    <citation type="journal article" date="2019" name="bioRxiv">
        <title>The Genome of the Zebra Mussel, Dreissena polymorpha: A Resource for Invasive Species Research.</title>
        <authorList>
            <person name="McCartney M.A."/>
            <person name="Auch B."/>
            <person name="Kono T."/>
            <person name="Mallez S."/>
            <person name="Zhang Y."/>
            <person name="Obille A."/>
            <person name="Becker A."/>
            <person name="Abrahante J.E."/>
            <person name="Garbe J."/>
            <person name="Badalamenti J.P."/>
            <person name="Herman A."/>
            <person name="Mangelson H."/>
            <person name="Liachko I."/>
            <person name="Sullivan S."/>
            <person name="Sone E.D."/>
            <person name="Koren S."/>
            <person name="Silverstein K.A.T."/>
            <person name="Beckman K.B."/>
            <person name="Gohl D.M."/>
        </authorList>
    </citation>
    <scope>NUCLEOTIDE SEQUENCE</scope>
    <source>
        <strain evidence="2">Duluth1</strain>
        <tissue evidence="2">Whole animal</tissue>
    </source>
</reference>
<dbReference type="Gene3D" id="3.30.70.2850">
    <property type="match status" value="1"/>
</dbReference>
<accession>A0A9D3YUR3</accession>
<comment type="caution">
    <text evidence="2">The sequence shown here is derived from an EMBL/GenBank/DDBJ whole genome shotgun (WGS) entry which is preliminary data.</text>
</comment>
<feature type="region of interest" description="Disordered" evidence="1">
    <location>
        <begin position="40"/>
        <end position="96"/>
    </location>
</feature>
<dbReference type="Proteomes" id="UP000828390">
    <property type="component" value="Unassembled WGS sequence"/>
</dbReference>
<feature type="compositionally biased region" description="Acidic residues" evidence="1">
    <location>
        <begin position="41"/>
        <end position="94"/>
    </location>
</feature>
<evidence type="ECO:0000256" key="1">
    <source>
        <dbReference type="SAM" id="MobiDB-lite"/>
    </source>
</evidence>
<dbReference type="EMBL" id="JAIWYP010000014">
    <property type="protein sequence ID" value="KAH3706687.1"/>
    <property type="molecule type" value="Genomic_DNA"/>
</dbReference>
<keyword evidence="3" id="KW-1185">Reference proteome</keyword>